<dbReference type="EMBL" id="MU970040">
    <property type="protein sequence ID" value="KAK9325487.1"/>
    <property type="molecule type" value="Genomic_DNA"/>
</dbReference>
<evidence type="ECO:0000313" key="2">
    <source>
        <dbReference type="Proteomes" id="UP001489719"/>
    </source>
</evidence>
<accession>A0ACC3TWE3</accession>
<dbReference type="Proteomes" id="UP001489719">
    <property type="component" value="Unassembled WGS sequence"/>
</dbReference>
<name>A0ACC3TWE3_9ASCO</name>
<evidence type="ECO:0000313" key="1">
    <source>
        <dbReference type="EMBL" id="KAK9325487.1"/>
    </source>
</evidence>
<proteinExistence type="predicted"/>
<protein>
    <submittedName>
        <fullName evidence="1">Uncharacterized protein</fullName>
    </submittedName>
</protein>
<organism evidence="1 2">
    <name type="scientific">Lipomyces orientalis</name>
    <dbReference type="NCBI Taxonomy" id="1233043"/>
    <lineage>
        <taxon>Eukaryota</taxon>
        <taxon>Fungi</taxon>
        <taxon>Dikarya</taxon>
        <taxon>Ascomycota</taxon>
        <taxon>Saccharomycotina</taxon>
        <taxon>Lipomycetes</taxon>
        <taxon>Lipomycetales</taxon>
        <taxon>Lipomycetaceae</taxon>
        <taxon>Lipomyces</taxon>
    </lineage>
</organism>
<reference evidence="2" key="1">
    <citation type="journal article" date="2024" name="Front. Bioeng. Biotechnol.">
        <title>Genome-scale model development and genomic sequencing of the oleaginous clade Lipomyces.</title>
        <authorList>
            <person name="Czajka J.J."/>
            <person name="Han Y."/>
            <person name="Kim J."/>
            <person name="Mondo S.J."/>
            <person name="Hofstad B.A."/>
            <person name="Robles A."/>
            <person name="Haridas S."/>
            <person name="Riley R."/>
            <person name="LaButti K."/>
            <person name="Pangilinan J."/>
            <person name="Andreopoulos W."/>
            <person name="Lipzen A."/>
            <person name="Yan J."/>
            <person name="Wang M."/>
            <person name="Ng V."/>
            <person name="Grigoriev I.V."/>
            <person name="Spatafora J.W."/>
            <person name="Magnuson J.K."/>
            <person name="Baker S.E."/>
            <person name="Pomraning K.R."/>
        </authorList>
    </citation>
    <scope>NUCLEOTIDE SEQUENCE [LARGE SCALE GENOMIC DNA]</scope>
    <source>
        <strain evidence="2">CBS 10300</strain>
    </source>
</reference>
<keyword evidence="2" id="KW-1185">Reference proteome</keyword>
<gene>
    <name evidence="1" type="ORF">V1517DRAFT_335822</name>
</gene>
<sequence length="650" mass="73326">MQLEYRGASRRGQRRDYRELDYEDRPTRPRSRSRSRTRTRSPSRSRSPRYKRRRDDGYDSDTRSGRRRRSPRSRSVSPDRVGDLLGTPNTDVMLQGLDPDLSETDLLSTIANLGGKVDKVIIIRDRNTKLSRGFGFARFLELQDACTFVENNYPTITCKSSRIRIAYSKERNEEDNGWICKFCDIVNYPRRMECYKCFAARKDAIGGTAPTSSIRSHHKQNDGSGDIGDIASQFLMLRGLNRLTTEENIAKAMSELGLRKFRRVLLVRDRVSKASWSFAFVEYASAADCTKVVEFLHKQFPSCSPTSTDSNNTTNDDGFAIDGAGVTASFIHSGVFVPAYATNTDELFTFLAANGSTRLMYWDENAYVGVYVEPSSQQDDVSAFFADIEGSSRLTRSTVSSATMQDDKPRKKKDAVQVSKKMAPQLQRWQKKQAELHGPPAQKATDEDDAEGAAYQESFADARRPACLLCLRKFNGFDEVNRHERLSALHMHNLADEQLCEKARLKVTRAKEKAQNAYRDRARERRVAQNQPVRSVASTTTNKRPDIKSQVVTKAKEEPVELEDEESDEDMFSSKGSKLLEKMGWKSGSGLGANESGISQAIKPEMYAQGVGLGVEGSRLDAEKEGMPSTYDGFVKRVRESARERFEKLE</sequence>
<comment type="caution">
    <text evidence="1">The sequence shown here is derived from an EMBL/GenBank/DDBJ whole genome shotgun (WGS) entry which is preliminary data.</text>
</comment>